<reference evidence="2" key="1">
    <citation type="journal article" date="2020" name="mSystems">
        <title>Genome- and Community-Level Interaction Insights into Carbon Utilization and Element Cycling Functions of Hydrothermarchaeota in Hydrothermal Sediment.</title>
        <authorList>
            <person name="Zhou Z."/>
            <person name="Liu Y."/>
            <person name="Xu W."/>
            <person name="Pan J."/>
            <person name="Luo Z.H."/>
            <person name="Li M."/>
        </authorList>
    </citation>
    <scope>NUCLEOTIDE SEQUENCE [LARGE SCALE GENOMIC DNA]</scope>
    <source>
        <strain evidence="2">SpSt-1042</strain>
    </source>
</reference>
<feature type="transmembrane region" description="Helical" evidence="1">
    <location>
        <begin position="7"/>
        <end position="26"/>
    </location>
</feature>
<protein>
    <submittedName>
        <fullName evidence="2">Uncharacterized protein</fullName>
    </submittedName>
</protein>
<proteinExistence type="predicted"/>
<dbReference type="AlphaFoldDB" id="A0A7C5UVT1"/>
<comment type="caution">
    <text evidence="2">The sequence shown here is derived from an EMBL/GenBank/DDBJ whole genome shotgun (WGS) entry which is preliminary data.</text>
</comment>
<organism evidence="2">
    <name type="scientific">candidate division CPR3 bacterium</name>
    <dbReference type="NCBI Taxonomy" id="2268181"/>
    <lineage>
        <taxon>Bacteria</taxon>
        <taxon>Bacteria division CPR3</taxon>
    </lineage>
</organism>
<keyword evidence="1" id="KW-1133">Transmembrane helix</keyword>
<evidence type="ECO:0000256" key="1">
    <source>
        <dbReference type="SAM" id="Phobius"/>
    </source>
</evidence>
<gene>
    <name evidence="2" type="ORF">ENL96_02340</name>
</gene>
<keyword evidence="1" id="KW-0812">Transmembrane</keyword>
<name>A0A7C5UVT1_UNCC3</name>
<sequence length="963" mass="105326">MKRSRKIATIVSFLLIISVSFIQFIGPISKDKNFRFFPFDFFFNEQRFDQKVRSQEKGVVLGARKIDFPSYTAYGSEFTAIPSHKLAKNVNDNLFLGGLTQGSVFRRLNPDGTVRIDGDGTTYVHIYNVNNPGETPSSGTVTVSIDFYQVWDCGLQFCTNLGVDHLYILQKTINAGQALIEPLWSLLEEACASTQGCNPPASGWGPEVPWAGVAKVQIISTGYGFKGIFAVSETVSTNGLYSVGHDAFLNNIDYYYGASLNKWSFLINVGANEEFGDKFSIKDTEIVVGAPVAEGLFGLAITLYDSNGSSSNTIYIDHSQYGRAFLLSEILGMFGIQGSWRGSVEIRCHVGGIPGGYSQRCFVTANIINKDGDVAWGQNAFPKLQGDGDRYATDVSYFYGAYNIFDVDNSEITIFNPGTSTISQIDIQTCASDNCSEPNGNDGWLPKYSISQDISPKSFITISASDIPSAPNKGWLNILRAKSSNPDHKFIIISRDHGETVNGVAFGREHRHLLPENSVYTDVASGNVNSPGYLYFPAQFAEADAASENEIHFIPDSSHFYGSSLHGYKVSGTVGGNINHKSSVTTYYYQGAGSGVCHEKSITYPRDPDSCNPTRGAPAFNYLDAHYQGNILAGLTGCSPDEGGNPCMTSGSDEKFLGYSVMKLDSGESFAEYVNTLNLNFIISNPWEQTASGDTYSSDEVISPIPSDTLTSPWITPTFYSSFVFSSEQPNYDLGDSPQNLPSYRYWNILGYEVNEIEDIYNLVISKAVKVPIEIDSIEDIEDYTEPGIYKLIVSTDELNIDINSINDDISPSLILIESTQSNLTVNITPKMVKGGDENNKLFTEGNLDLVPTTSRVLVFVVKGNVKIKPGKNAPFFDGGDFLDAGIAATGSITIENDEPQLDPLGVKGFLYANGGVEIQRDIGPLKSTVFPSVKVFWNPAYIVAFEDVFEQMTPLFSIPGLD</sequence>
<accession>A0A7C5UVT1</accession>
<keyword evidence="1" id="KW-0472">Membrane</keyword>
<dbReference type="EMBL" id="DRVY01000069">
    <property type="protein sequence ID" value="HHR92327.1"/>
    <property type="molecule type" value="Genomic_DNA"/>
</dbReference>
<evidence type="ECO:0000313" key="2">
    <source>
        <dbReference type="EMBL" id="HHR92327.1"/>
    </source>
</evidence>